<dbReference type="Pfam" id="PF02033">
    <property type="entry name" value="RBFA"/>
    <property type="match status" value="1"/>
</dbReference>
<dbReference type="PANTHER" id="PTHR33515:SF1">
    <property type="entry name" value="RIBOSOME-BINDING FACTOR A, CHLOROPLASTIC-RELATED"/>
    <property type="match status" value="1"/>
</dbReference>
<evidence type="ECO:0000256" key="2">
    <source>
        <dbReference type="HAMAP-Rule" id="MF_00003"/>
    </source>
</evidence>
<dbReference type="GO" id="GO:0030490">
    <property type="term" value="P:maturation of SSU-rRNA"/>
    <property type="evidence" value="ECO:0007669"/>
    <property type="project" value="UniProtKB-UniRule"/>
</dbReference>
<organism evidence="3 4">
    <name type="scientific">Mycoplasmopsis gallinarum</name>
    <dbReference type="NCBI Taxonomy" id="29557"/>
    <lineage>
        <taxon>Bacteria</taxon>
        <taxon>Bacillati</taxon>
        <taxon>Mycoplasmatota</taxon>
        <taxon>Mycoplasmoidales</taxon>
        <taxon>Metamycoplasmataceae</taxon>
        <taxon>Mycoplasmopsis</taxon>
    </lineage>
</organism>
<dbReference type="AlphaFoldDB" id="A0A168RFI3"/>
<dbReference type="InterPro" id="IPR015946">
    <property type="entry name" value="KH_dom-like_a/b"/>
</dbReference>
<comment type="function">
    <text evidence="2">One of several proteins that assist in the late maturation steps of the functional core of the 30S ribosomal subunit. Associates with free 30S ribosomal subunits (but not with 30S subunits that are part of 70S ribosomes or polysomes). Required for efficient processing of 16S rRNA. May interact with the 5'-terminal helix region of 16S rRNA.</text>
</comment>
<dbReference type="RefSeq" id="WP_027332860.1">
    <property type="nucleotide sequence ID" value="NZ_LVLH01000028.1"/>
</dbReference>
<comment type="subunit">
    <text evidence="2">Monomer. Binds 30S ribosomal subunits, but not 50S ribosomal subunits or 70S ribosomes.</text>
</comment>
<dbReference type="STRING" id="29557.MGALLINA_02590"/>
<comment type="caution">
    <text evidence="3">The sequence shown here is derived from an EMBL/GenBank/DDBJ whole genome shotgun (WGS) entry which is preliminary data.</text>
</comment>
<dbReference type="GO" id="GO:0043024">
    <property type="term" value="F:ribosomal small subunit binding"/>
    <property type="evidence" value="ECO:0007669"/>
    <property type="project" value="TreeGrafter"/>
</dbReference>
<keyword evidence="2" id="KW-0963">Cytoplasm</keyword>
<reference evidence="3 4" key="1">
    <citation type="submission" date="2016-03" db="EMBL/GenBank/DDBJ databases">
        <title>Genome sequence of Mycoplasma gallinarum strain Mgn_IPT.</title>
        <authorList>
            <person name="Yacoub E."/>
            <person name="Sirand-Pugnet P."/>
            <person name="Barre A."/>
            <person name="Maurier F."/>
            <person name="Blanchard A."/>
            <person name="Ben Abdelmoumen B.M."/>
        </authorList>
    </citation>
    <scope>NUCLEOTIDE SEQUENCE [LARGE SCALE GENOMIC DNA]</scope>
    <source>
        <strain evidence="3 4">Mgn_IPT</strain>
    </source>
</reference>
<dbReference type="GO" id="GO:0005829">
    <property type="term" value="C:cytosol"/>
    <property type="evidence" value="ECO:0007669"/>
    <property type="project" value="TreeGrafter"/>
</dbReference>
<accession>A0A168RFI3</accession>
<dbReference type="OrthoDB" id="384689at2"/>
<dbReference type="NCBIfam" id="TIGR00082">
    <property type="entry name" value="rbfA"/>
    <property type="match status" value="1"/>
</dbReference>
<dbReference type="PANTHER" id="PTHR33515">
    <property type="entry name" value="RIBOSOME-BINDING FACTOR A, CHLOROPLASTIC-RELATED"/>
    <property type="match status" value="1"/>
</dbReference>
<dbReference type="EMBL" id="LVLH01000028">
    <property type="protein sequence ID" value="OAB48930.1"/>
    <property type="molecule type" value="Genomic_DNA"/>
</dbReference>
<dbReference type="Proteomes" id="UP000076983">
    <property type="component" value="Unassembled WGS sequence"/>
</dbReference>
<dbReference type="PATRIC" id="fig|29557.3.peg.244"/>
<proteinExistence type="inferred from homology"/>
<name>A0A168RFI3_9BACT</name>
<dbReference type="InterPro" id="IPR020053">
    <property type="entry name" value="Ribosome-bd_factorA_CS"/>
</dbReference>
<dbReference type="SUPFAM" id="SSF89919">
    <property type="entry name" value="Ribosome-binding factor A, RbfA"/>
    <property type="match status" value="1"/>
</dbReference>
<dbReference type="HAMAP" id="MF_00003">
    <property type="entry name" value="RbfA"/>
    <property type="match status" value="1"/>
</dbReference>
<keyword evidence="4" id="KW-1185">Reference proteome</keyword>
<gene>
    <name evidence="2 3" type="primary">rbfA</name>
    <name evidence="3" type="ORF">MGALLINA_02590</name>
</gene>
<protein>
    <recommendedName>
        <fullName evidence="2">Ribosome-binding factor A</fullName>
    </recommendedName>
</protein>
<sequence length="113" mass="12947">MNSNINTLRREEQIKNLIAEILAMEIHNTNVINPTVIDAKLSSDLSHVKVFVTFTEKSTKGLEALENAKGFIRTKLAKSLDWRKIPEVHFELDELTNSAMKIDKILEEIKNEK</sequence>
<dbReference type="PROSITE" id="PS01319">
    <property type="entry name" value="RBFA"/>
    <property type="match status" value="1"/>
</dbReference>
<comment type="similarity">
    <text evidence="2">Belongs to the RbfA family.</text>
</comment>
<evidence type="ECO:0000256" key="1">
    <source>
        <dbReference type="ARBA" id="ARBA00022517"/>
    </source>
</evidence>
<dbReference type="InterPro" id="IPR000238">
    <property type="entry name" value="RbfA"/>
</dbReference>
<evidence type="ECO:0000313" key="3">
    <source>
        <dbReference type="EMBL" id="OAB48930.1"/>
    </source>
</evidence>
<dbReference type="Gene3D" id="3.30.300.20">
    <property type="match status" value="1"/>
</dbReference>
<evidence type="ECO:0000313" key="4">
    <source>
        <dbReference type="Proteomes" id="UP000076983"/>
    </source>
</evidence>
<keyword evidence="1 2" id="KW-0690">Ribosome biogenesis</keyword>
<comment type="subcellular location">
    <subcellularLocation>
        <location evidence="2">Cytoplasm</location>
    </subcellularLocation>
</comment>
<dbReference type="InterPro" id="IPR023799">
    <property type="entry name" value="RbfA_dom_sf"/>
</dbReference>